<dbReference type="AlphaFoldDB" id="A0A9Q1KBS6"/>
<proteinExistence type="predicted"/>
<feature type="region of interest" description="Disordered" evidence="1">
    <location>
        <begin position="319"/>
        <end position="364"/>
    </location>
</feature>
<evidence type="ECO:0000313" key="3">
    <source>
        <dbReference type="Proteomes" id="UP001153076"/>
    </source>
</evidence>
<feature type="region of interest" description="Disordered" evidence="1">
    <location>
        <begin position="35"/>
        <end position="76"/>
    </location>
</feature>
<keyword evidence="3" id="KW-1185">Reference proteome</keyword>
<protein>
    <submittedName>
        <fullName evidence="2">Uncharacterized protein</fullName>
    </submittedName>
</protein>
<feature type="compositionally biased region" description="Acidic residues" evidence="1">
    <location>
        <begin position="352"/>
        <end position="364"/>
    </location>
</feature>
<feature type="compositionally biased region" description="Basic and acidic residues" evidence="1">
    <location>
        <begin position="66"/>
        <end position="76"/>
    </location>
</feature>
<dbReference type="EMBL" id="JAKOGI010000203">
    <property type="protein sequence ID" value="KAJ8439983.1"/>
    <property type="molecule type" value="Genomic_DNA"/>
</dbReference>
<sequence length="364" mass="39809">MIQVVFYAMVVNEALELGVLTTDLAEHLKLRLEGTEAGPHRTGRLTKGRPRTDGRGIFSSSLTPQAKRERSQGDPSREVVAEGMLFLSAPDCYDPLDGPTTHFPNPKVVRSLKRPALEGRCLLPAGYKFTTLDADVTVNKLLLAALRSIGRPQLREAWALLSPLERGDATIKEIKADAANSRKRRGIAGSRPRPKWRRRPLPHRDVGSLDMDWWRLRNLGDLFARRSSLPLVKPSPSPTRDGRSSGDQLSGGQPIRKAGVDEKAYPVLGGDAGGVFKLAKGFLRPPDGGRCTRSFFFYATLEKASSKPGSDMSRIVAKLPKAGQGPNEVVFPYELSDDNDPDHADNTTPIEGDGEEGSNEDPDI</sequence>
<feature type="compositionally biased region" description="Basic residues" evidence="1">
    <location>
        <begin position="181"/>
        <end position="201"/>
    </location>
</feature>
<reference evidence="2" key="1">
    <citation type="submission" date="2022-04" db="EMBL/GenBank/DDBJ databases">
        <title>Carnegiea gigantea Genome sequencing and assembly v2.</title>
        <authorList>
            <person name="Copetti D."/>
            <person name="Sanderson M.J."/>
            <person name="Burquez A."/>
            <person name="Wojciechowski M.F."/>
        </authorList>
    </citation>
    <scope>NUCLEOTIDE SEQUENCE</scope>
    <source>
        <strain evidence="2">SGP5-SGP5p</strain>
        <tissue evidence="2">Aerial part</tissue>
    </source>
</reference>
<dbReference type="Proteomes" id="UP001153076">
    <property type="component" value="Unassembled WGS sequence"/>
</dbReference>
<comment type="caution">
    <text evidence="2">The sequence shown here is derived from an EMBL/GenBank/DDBJ whole genome shotgun (WGS) entry which is preliminary data.</text>
</comment>
<organism evidence="2 3">
    <name type="scientific">Carnegiea gigantea</name>
    <dbReference type="NCBI Taxonomy" id="171969"/>
    <lineage>
        <taxon>Eukaryota</taxon>
        <taxon>Viridiplantae</taxon>
        <taxon>Streptophyta</taxon>
        <taxon>Embryophyta</taxon>
        <taxon>Tracheophyta</taxon>
        <taxon>Spermatophyta</taxon>
        <taxon>Magnoliopsida</taxon>
        <taxon>eudicotyledons</taxon>
        <taxon>Gunneridae</taxon>
        <taxon>Pentapetalae</taxon>
        <taxon>Caryophyllales</taxon>
        <taxon>Cactineae</taxon>
        <taxon>Cactaceae</taxon>
        <taxon>Cactoideae</taxon>
        <taxon>Echinocereeae</taxon>
        <taxon>Carnegiea</taxon>
    </lineage>
</organism>
<name>A0A9Q1KBS6_9CARY</name>
<feature type="region of interest" description="Disordered" evidence="1">
    <location>
        <begin position="230"/>
        <end position="256"/>
    </location>
</feature>
<feature type="region of interest" description="Disordered" evidence="1">
    <location>
        <begin position="177"/>
        <end position="201"/>
    </location>
</feature>
<gene>
    <name evidence="2" type="ORF">Cgig2_008366</name>
</gene>
<evidence type="ECO:0000313" key="2">
    <source>
        <dbReference type="EMBL" id="KAJ8439983.1"/>
    </source>
</evidence>
<evidence type="ECO:0000256" key="1">
    <source>
        <dbReference type="SAM" id="MobiDB-lite"/>
    </source>
</evidence>
<accession>A0A9Q1KBS6</accession>